<reference evidence="5" key="2">
    <citation type="submission" date="2024-04" db="EMBL/GenBank/DDBJ databases">
        <authorList>
            <person name="Chen Y."/>
            <person name="Shah S."/>
            <person name="Dougan E. K."/>
            <person name="Thang M."/>
            <person name="Chan C."/>
        </authorList>
    </citation>
    <scope>NUCLEOTIDE SEQUENCE [LARGE SCALE GENOMIC DNA]</scope>
</reference>
<evidence type="ECO:0000259" key="3">
    <source>
        <dbReference type="Pfam" id="PF13475"/>
    </source>
</evidence>
<protein>
    <recommendedName>
        <fullName evidence="3">DUF4116 domain-containing protein</fullName>
    </recommendedName>
</protein>
<dbReference type="EMBL" id="CAMXCT030001779">
    <property type="protein sequence ID" value="CAL4780309.1"/>
    <property type="molecule type" value="Genomic_DNA"/>
</dbReference>
<dbReference type="EMBL" id="CAMXCT020001779">
    <property type="protein sequence ID" value="CAL1146372.1"/>
    <property type="molecule type" value="Genomic_DNA"/>
</dbReference>
<feature type="coiled-coil region" evidence="1">
    <location>
        <begin position="558"/>
        <end position="592"/>
    </location>
</feature>
<feature type="domain" description="DUF4116" evidence="3">
    <location>
        <begin position="47"/>
        <end position="92"/>
    </location>
</feature>
<name>A0A9P1CL01_9DINO</name>
<gene>
    <name evidence="4" type="ORF">C1SCF055_LOCUS19786</name>
</gene>
<reference evidence="4" key="1">
    <citation type="submission" date="2022-10" db="EMBL/GenBank/DDBJ databases">
        <authorList>
            <person name="Chen Y."/>
            <person name="Dougan E. K."/>
            <person name="Chan C."/>
            <person name="Rhodes N."/>
            <person name="Thang M."/>
        </authorList>
    </citation>
    <scope>NUCLEOTIDE SEQUENCE</scope>
</reference>
<organism evidence="4">
    <name type="scientific">Cladocopium goreaui</name>
    <dbReference type="NCBI Taxonomy" id="2562237"/>
    <lineage>
        <taxon>Eukaryota</taxon>
        <taxon>Sar</taxon>
        <taxon>Alveolata</taxon>
        <taxon>Dinophyceae</taxon>
        <taxon>Suessiales</taxon>
        <taxon>Symbiodiniaceae</taxon>
        <taxon>Cladocopium</taxon>
    </lineage>
</organism>
<feature type="region of interest" description="Disordered" evidence="2">
    <location>
        <begin position="388"/>
        <end position="411"/>
    </location>
</feature>
<dbReference type="SUPFAM" id="SSF53335">
    <property type="entry name" value="S-adenosyl-L-methionine-dependent methyltransferases"/>
    <property type="match status" value="1"/>
</dbReference>
<dbReference type="OrthoDB" id="411239at2759"/>
<dbReference type="InterPro" id="IPR029063">
    <property type="entry name" value="SAM-dependent_MTases_sf"/>
</dbReference>
<sequence length="1142" mass="126438">MLKALEFNAYAVEYLAAPLLEEREIWMTATKQNFHALRSCSADLLGDKETALSLIEADAFALRYLSPELRSDREVVLQALKGTGLALEFASAERIGTGRIVVTAFKQPYAVAECFPSTKRHGAVTELPFGLTSYDLRPIPPAQTEDGLALEFASLELQKDEGIALEAVKSNTARLQAAVAGGSSILRFVAPEFASDKVFVMHVIKSDCTALKHCPKELQEDPSLQLAAVEAGGPQGSAALELAPQALRTDRAFLLRCAKITPQALRLAPEELQKDRSFVMEAVRARGAALQFALFEFRMDHDVVFEAVKQDLGALAFADTSLRHNAKFKEEIAYLQKGIQVSIEDLHREQQHPTTYGLAAKPFLAMVSTVANRPRASVVQRGQAAVRNAAPSTCDEPKPSPVAQGSSEEHGHLAGRYPTSLVLAMVMMDLLPGIVEFRTSTGASDFLDFRTRVGWLLISRLRTSGIAFNVACLLLSLLGSPARLVCPLLQRFPKCFLFVGFLLRLLEECVSPRFLPRTIYVIYLKKAYVRVLVFSISIYALQWIADCFWKVLQFFRPMAKQQASRSDLKEKIRNLEDQVECLKAAVQLAEKGSSVCKICYEREEVLEEGYALPGQADIVFKLCPGSEVLEARNNFPVTLKLSLSQDGMYFAALGHLPPGRSSWNFRANYVRIQWTKTKELLAEAPKGVLGLFGQPCFDTSNLTFPNTEWQVPQVVVRPQNCFSAMLSKHCCHPLRPQCWGYNTLLAMACCAVSFELSTSKSSTCLVSNPKFPNSNQDCRGRPVNFFRTFGDGNELRLVVGGRIWQSPPHEINASLSVGCLFQSVVYLFHELHHLSRDAKFLQAMSAHQLHLYVRLFQELVLACDLEDEDFFQLSGLLPNQMLYLVWLTTGRRYDWLLDRVPRPSRPLIIDIGTAGGLDTALYLALGAHVVSVEANPLAANCSKSRLTRQMRTGKLRLLNAKISTGIGQDVFLGSSHALDFERAGEAELPRYESNRFEKKVHLPTTSCGDLVAKYGTPWYMKVDVEDATKICLDSLVRLPLEARPALISAEMEDKTVLQRLLALGYQSFKIVRQSPHSGVRTLAPGCALHGASQLVESASGLFGDAAADVLTGLGVLKDYSYSHGWRMSLEGLEAPDCQEQLL</sequence>
<proteinExistence type="predicted"/>
<keyword evidence="1" id="KW-0175">Coiled coil</keyword>
<keyword evidence="6" id="KW-1185">Reference proteome</keyword>
<evidence type="ECO:0000256" key="1">
    <source>
        <dbReference type="SAM" id="Coils"/>
    </source>
</evidence>
<comment type="caution">
    <text evidence="4">The sequence shown here is derived from an EMBL/GenBank/DDBJ whole genome shotgun (WGS) entry which is preliminary data.</text>
</comment>
<dbReference type="Pfam" id="PF13475">
    <property type="entry name" value="DUF4116"/>
    <property type="match status" value="2"/>
</dbReference>
<evidence type="ECO:0000313" key="5">
    <source>
        <dbReference type="EMBL" id="CAL1146372.1"/>
    </source>
</evidence>
<dbReference type="InterPro" id="IPR025197">
    <property type="entry name" value="DUF4116"/>
</dbReference>
<evidence type="ECO:0000256" key="2">
    <source>
        <dbReference type="SAM" id="MobiDB-lite"/>
    </source>
</evidence>
<feature type="domain" description="DUF4116" evidence="3">
    <location>
        <begin position="275"/>
        <end position="323"/>
    </location>
</feature>
<dbReference type="Proteomes" id="UP001152797">
    <property type="component" value="Unassembled WGS sequence"/>
</dbReference>
<dbReference type="EMBL" id="CAMXCT010001779">
    <property type="protein sequence ID" value="CAI3992997.1"/>
    <property type="molecule type" value="Genomic_DNA"/>
</dbReference>
<evidence type="ECO:0000313" key="4">
    <source>
        <dbReference type="EMBL" id="CAI3992997.1"/>
    </source>
</evidence>
<evidence type="ECO:0000313" key="6">
    <source>
        <dbReference type="Proteomes" id="UP001152797"/>
    </source>
</evidence>
<accession>A0A9P1CL01</accession>
<dbReference type="AlphaFoldDB" id="A0A9P1CL01"/>